<dbReference type="Pfam" id="PF06698">
    <property type="entry name" value="DUF1192"/>
    <property type="match status" value="1"/>
</dbReference>
<gene>
    <name evidence="1" type="ORF">P409_10570</name>
</gene>
<dbReference type="InterPro" id="IPR009579">
    <property type="entry name" value="DUF1192"/>
</dbReference>
<proteinExistence type="predicted"/>
<name>A0A0A0D8M0_9PROT</name>
<accession>A0A0A0D8M0</accession>
<reference evidence="1 2" key="1">
    <citation type="submission" date="2014-01" db="EMBL/GenBank/DDBJ databases">
        <title>Genome sequence determination for a cystic fibrosis isolate, Inquilinus limosus.</title>
        <authorList>
            <person name="Pino M."/>
            <person name="Di Conza J."/>
            <person name="Gutkind G."/>
        </authorList>
    </citation>
    <scope>NUCLEOTIDE SEQUENCE [LARGE SCALE GENOMIC DNA]</scope>
    <source>
        <strain evidence="1 2">MP06</strain>
    </source>
</reference>
<evidence type="ECO:0000313" key="1">
    <source>
        <dbReference type="EMBL" id="KGM34375.1"/>
    </source>
</evidence>
<organism evidence="1 2">
    <name type="scientific">Inquilinus limosus MP06</name>
    <dbReference type="NCBI Taxonomy" id="1398085"/>
    <lineage>
        <taxon>Bacteria</taxon>
        <taxon>Pseudomonadati</taxon>
        <taxon>Pseudomonadota</taxon>
        <taxon>Alphaproteobacteria</taxon>
        <taxon>Rhodospirillales</taxon>
        <taxon>Rhodospirillaceae</taxon>
        <taxon>Inquilinus</taxon>
    </lineage>
</organism>
<dbReference type="AlphaFoldDB" id="A0A0A0D8M0"/>
<dbReference type="RefSeq" id="WP_034835270.1">
    <property type="nucleotide sequence ID" value="NZ_JANX01000097.1"/>
</dbReference>
<comment type="caution">
    <text evidence="1">The sequence shown here is derived from an EMBL/GenBank/DDBJ whole genome shotgun (WGS) entry which is preliminary data.</text>
</comment>
<sequence>MDPEDLEPRQRKAPPKPLDGLSVAELEEYVAELEAEIARARGVIAGKQSHRSAADALFKR</sequence>
<evidence type="ECO:0008006" key="3">
    <source>
        <dbReference type="Google" id="ProtNLM"/>
    </source>
</evidence>
<evidence type="ECO:0000313" key="2">
    <source>
        <dbReference type="Proteomes" id="UP000029995"/>
    </source>
</evidence>
<dbReference type="Proteomes" id="UP000029995">
    <property type="component" value="Unassembled WGS sequence"/>
</dbReference>
<dbReference type="EMBL" id="JANX01000097">
    <property type="protein sequence ID" value="KGM34375.1"/>
    <property type="molecule type" value="Genomic_DNA"/>
</dbReference>
<protein>
    <recommendedName>
        <fullName evidence="3">DUF1192 domain-containing protein</fullName>
    </recommendedName>
</protein>